<dbReference type="AlphaFoldDB" id="A0A3T0D3A3"/>
<feature type="transmembrane region" description="Helical" evidence="2">
    <location>
        <begin position="22"/>
        <end position="47"/>
    </location>
</feature>
<dbReference type="EMBL" id="CP034791">
    <property type="protein sequence ID" value="AZT89296.1"/>
    <property type="molecule type" value="Genomic_DNA"/>
</dbReference>
<organism evidence="3 4">
    <name type="scientific">Caldicellulosiruptor changbaiensis</name>
    <dbReference type="NCBI Taxonomy" id="1222016"/>
    <lineage>
        <taxon>Bacteria</taxon>
        <taxon>Bacillati</taxon>
        <taxon>Bacillota</taxon>
        <taxon>Bacillota incertae sedis</taxon>
        <taxon>Caldicellulosiruptorales</taxon>
        <taxon>Caldicellulosiruptoraceae</taxon>
        <taxon>Caldicellulosiruptor</taxon>
    </lineage>
</organism>
<name>A0A3T0D3A3_9FIRM</name>
<keyword evidence="1" id="KW-0175">Coiled coil</keyword>
<reference evidence="3 4" key="1">
    <citation type="submission" date="2018-12" db="EMBL/GenBank/DDBJ databases">
        <title>Genome sequence from the cellulolytic species, Caldicellulosiruptor changbaiensis.</title>
        <authorList>
            <person name="Blumer-Schuette S.E."/>
            <person name="Mendoza C."/>
        </authorList>
    </citation>
    <scope>NUCLEOTIDE SEQUENCE [LARGE SCALE GENOMIC DNA]</scope>
    <source>
        <strain evidence="3 4">CBS-Z</strain>
    </source>
</reference>
<dbReference type="Proteomes" id="UP000282930">
    <property type="component" value="Chromosome"/>
</dbReference>
<gene>
    <name evidence="3" type="ORF">ELD05_00570</name>
</gene>
<evidence type="ECO:0000313" key="4">
    <source>
        <dbReference type="Proteomes" id="UP000282930"/>
    </source>
</evidence>
<protein>
    <submittedName>
        <fullName evidence="3">Uncharacterized protein</fullName>
    </submittedName>
</protein>
<feature type="coiled-coil region" evidence="1">
    <location>
        <begin position="144"/>
        <end position="171"/>
    </location>
</feature>
<keyword evidence="4" id="KW-1185">Reference proteome</keyword>
<dbReference type="KEGG" id="ccha:ELD05_00570"/>
<keyword evidence="2" id="KW-1133">Transmembrane helix</keyword>
<evidence type="ECO:0000256" key="1">
    <source>
        <dbReference type="SAM" id="Coils"/>
    </source>
</evidence>
<sequence length="450" mass="54188">MWGGFFSSFDGDSVEIRFLKEFYIQTFLSILALIVAIGAVFIAILIIKRRQKRFERLKNLQLVEEYFQNISKRILEAEEKLPYLKLTMSYKDVEERFNNATLNFTYLKEYYDGIKKSYSESELKTFLNIYRIIKNDLDFIEEVLKNSETILKKEIERKEKIDRELEAVKNKQDLKSRINEIYEIVYSEDVLKEKIEGIKRLDEKIEYYKNLPENKKEEYLTNLISFVTKEFEEKYPLILAKLPRLAKNIKKEYDELLARLKVSEDVGRLILIEEFLDRFSKLDSDLFKEKTYEKTYNKAIVDKFAELRTEYDNVGMKFYKIDLKIDQVERLIQSGARQEVVEKELEILSMLISNFKKDVSECKRLLESFSSFLEKASSRISNKYDFNMLESYKERLKDLYYECNFDEFKKRYIEAENLARNIVLKSFPDRKEDFLKRSFKDFFDDFFDNF</sequence>
<keyword evidence="2" id="KW-0812">Transmembrane</keyword>
<evidence type="ECO:0000256" key="2">
    <source>
        <dbReference type="SAM" id="Phobius"/>
    </source>
</evidence>
<accession>A0A3T0D3A3</accession>
<evidence type="ECO:0000313" key="3">
    <source>
        <dbReference type="EMBL" id="AZT89296.1"/>
    </source>
</evidence>
<keyword evidence="2" id="KW-0472">Membrane</keyword>
<dbReference type="RefSeq" id="WP_127350916.1">
    <property type="nucleotide sequence ID" value="NZ_CP034791.1"/>
</dbReference>
<proteinExistence type="predicted"/>